<dbReference type="PROSITE" id="PS50115">
    <property type="entry name" value="ARFGAP"/>
    <property type="match status" value="1"/>
</dbReference>
<organism evidence="8 9">
    <name type="scientific">Rhodotorula toruloides</name>
    <name type="common">Yeast</name>
    <name type="synonym">Rhodosporidium toruloides</name>
    <dbReference type="NCBI Taxonomy" id="5286"/>
    <lineage>
        <taxon>Eukaryota</taxon>
        <taxon>Fungi</taxon>
        <taxon>Dikarya</taxon>
        <taxon>Basidiomycota</taxon>
        <taxon>Pucciniomycotina</taxon>
        <taxon>Microbotryomycetes</taxon>
        <taxon>Sporidiobolales</taxon>
        <taxon>Sporidiobolaceae</taxon>
        <taxon>Rhodotorula</taxon>
    </lineage>
</organism>
<dbReference type="PRINTS" id="PR00405">
    <property type="entry name" value="REVINTRACTNG"/>
</dbReference>
<feature type="domain" description="Arf-GAP" evidence="7">
    <location>
        <begin position="13"/>
        <end position="124"/>
    </location>
</feature>
<feature type="compositionally biased region" description="Low complexity" evidence="6">
    <location>
        <begin position="355"/>
        <end position="365"/>
    </location>
</feature>
<evidence type="ECO:0000259" key="7">
    <source>
        <dbReference type="PROSITE" id="PS50115"/>
    </source>
</evidence>
<dbReference type="PANTHER" id="PTHR45705">
    <property type="entry name" value="FI20236P1"/>
    <property type="match status" value="1"/>
</dbReference>
<dbReference type="EMBL" id="LCTV02000003">
    <property type="protein sequence ID" value="PRQ76426.1"/>
    <property type="molecule type" value="Genomic_DNA"/>
</dbReference>
<evidence type="ECO:0000256" key="3">
    <source>
        <dbReference type="ARBA" id="ARBA00022771"/>
    </source>
</evidence>
<sequence>MSGRFTQSRAETQRHQQILREELKRPENKLCADCKRNDPRWASTNLGVFVCIRCSGIHRSLGVHISRIKSIDLDTWTPEQVANVQRWGNKRANVYWEAHLKPGHVPPDHKIESFIRSKYESKRWAMEGPVPDPETLDGGSNGAAPAEAVAPPPRTSSAASASAPRKAAATTSIDLLSAAPSTARPSSSSSARSTPAPPKPAQDSLFDLDFGSSPSAPSTAPAASPAPQQPKRDPKADILSLFNAAPPPQPVRPVQHAQQPSLGGGGLGGVTTGLAGLSFGAQPAPSHTAGGGADPAGWDAPPSYPAPAQQTSLTSSSSFGDFGGFSSAPSASTPHAQSTDPWASSNTASSSIWGTPATPAAAPATKANDPFAEFGSFSTPAASGGSDIWASSGTGGSGAKNGGGAGAGGFSDIWA</sequence>
<dbReference type="FunFam" id="1.10.220.150:FF:000009">
    <property type="entry name" value="stromal membrane-associated protein 1 isoform X1"/>
    <property type="match status" value="1"/>
</dbReference>
<proteinExistence type="predicted"/>
<evidence type="ECO:0000256" key="6">
    <source>
        <dbReference type="SAM" id="MobiDB-lite"/>
    </source>
</evidence>
<keyword evidence="3 5" id="KW-0863">Zinc-finger</keyword>
<evidence type="ECO:0000313" key="8">
    <source>
        <dbReference type="EMBL" id="PRQ76426.1"/>
    </source>
</evidence>
<dbReference type="InterPro" id="IPR037278">
    <property type="entry name" value="ARFGAP/RecO"/>
</dbReference>
<dbReference type="OrthoDB" id="10266696at2759"/>
<evidence type="ECO:0000256" key="4">
    <source>
        <dbReference type="ARBA" id="ARBA00022833"/>
    </source>
</evidence>
<feature type="compositionally biased region" description="Gly residues" evidence="6">
    <location>
        <begin position="262"/>
        <end position="271"/>
    </location>
</feature>
<comment type="caution">
    <text evidence="8">The sequence shown here is derived from an EMBL/GenBank/DDBJ whole genome shotgun (WGS) entry which is preliminary data.</text>
</comment>
<dbReference type="Pfam" id="PF01412">
    <property type="entry name" value="ArfGap"/>
    <property type="match status" value="1"/>
</dbReference>
<dbReference type="PANTHER" id="PTHR45705:SF14">
    <property type="entry name" value="ARF-GAP DOMAIN-CONTAINING PROTEIN"/>
    <property type="match status" value="1"/>
</dbReference>
<dbReference type="GO" id="GO:0005737">
    <property type="term" value="C:cytoplasm"/>
    <property type="evidence" value="ECO:0007669"/>
    <property type="project" value="TreeGrafter"/>
</dbReference>
<dbReference type="InterPro" id="IPR001164">
    <property type="entry name" value="ArfGAP_dom"/>
</dbReference>
<dbReference type="GO" id="GO:0005096">
    <property type="term" value="F:GTPase activator activity"/>
    <property type="evidence" value="ECO:0007669"/>
    <property type="project" value="UniProtKB-KW"/>
</dbReference>
<evidence type="ECO:0000256" key="5">
    <source>
        <dbReference type="PROSITE-ProRule" id="PRU00288"/>
    </source>
</evidence>
<feature type="compositionally biased region" description="Low complexity" evidence="6">
    <location>
        <begin position="143"/>
        <end position="194"/>
    </location>
</feature>
<dbReference type="GO" id="GO:0008270">
    <property type="term" value="F:zinc ion binding"/>
    <property type="evidence" value="ECO:0007669"/>
    <property type="project" value="UniProtKB-KW"/>
</dbReference>
<feature type="compositionally biased region" description="Low complexity" evidence="6">
    <location>
        <begin position="212"/>
        <end position="226"/>
    </location>
</feature>
<keyword evidence="2" id="KW-0479">Metal-binding</keyword>
<dbReference type="InterPro" id="IPR038508">
    <property type="entry name" value="ArfGAP_dom_sf"/>
</dbReference>
<dbReference type="Proteomes" id="UP000239560">
    <property type="component" value="Unassembled WGS sequence"/>
</dbReference>
<evidence type="ECO:0000256" key="2">
    <source>
        <dbReference type="ARBA" id="ARBA00022723"/>
    </source>
</evidence>
<protein>
    <recommendedName>
        <fullName evidence="7">Arf-GAP domain-containing protein</fullName>
    </recommendedName>
</protein>
<dbReference type="SMART" id="SM00105">
    <property type="entry name" value="ArfGap"/>
    <property type="match status" value="1"/>
</dbReference>
<keyword evidence="4" id="KW-0862">Zinc</keyword>
<dbReference type="AlphaFoldDB" id="A0A2T0AEI6"/>
<feature type="compositionally biased region" description="Polar residues" evidence="6">
    <location>
        <begin position="335"/>
        <end position="353"/>
    </location>
</feature>
<evidence type="ECO:0000256" key="1">
    <source>
        <dbReference type="ARBA" id="ARBA00022468"/>
    </source>
</evidence>
<dbReference type="SUPFAM" id="SSF57863">
    <property type="entry name" value="ArfGap/RecO-like zinc finger"/>
    <property type="match status" value="1"/>
</dbReference>
<feature type="compositionally biased region" description="Low complexity" evidence="6">
    <location>
        <begin position="295"/>
        <end position="334"/>
    </location>
</feature>
<dbReference type="InterPro" id="IPR044732">
    <property type="entry name" value="ArfGAP_SMAP1-like"/>
</dbReference>
<accession>A0A2T0AEI6</accession>
<dbReference type="CDD" id="cd08839">
    <property type="entry name" value="ArfGap_SMAP"/>
    <property type="match status" value="1"/>
</dbReference>
<feature type="compositionally biased region" description="Gly residues" evidence="6">
    <location>
        <begin position="393"/>
        <end position="409"/>
    </location>
</feature>
<gene>
    <name evidence="8" type="ORF">AAT19DRAFT_13448</name>
</gene>
<dbReference type="InterPro" id="IPR051718">
    <property type="entry name" value="ARF_GTPase-activating"/>
</dbReference>
<keyword evidence="1" id="KW-0343">GTPase activation</keyword>
<feature type="region of interest" description="Disordered" evidence="6">
    <location>
        <begin position="126"/>
        <end position="415"/>
    </location>
</feature>
<dbReference type="Gene3D" id="1.10.220.150">
    <property type="entry name" value="Arf GTPase activating protein"/>
    <property type="match status" value="1"/>
</dbReference>
<name>A0A2T0AEI6_RHOTO</name>
<evidence type="ECO:0000313" key="9">
    <source>
        <dbReference type="Proteomes" id="UP000239560"/>
    </source>
</evidence>
<reference evidence="8 9" key="1">
    <citation type="journal article" date="2018" name="Elife">
        <title>Functional genomics of lipid metabolism in the oleaginous yeast Rhodosporidium toruloides.</title>
        <authorList>
            <person name="Coradetti S.T."/>
            <person name="Pinel D."/>
            <person name="Geiselman G."/>
            <person name="Ito M."/>
            <person name="Mondo S."/>
            <person name="Reilly M.C."/>
            <person name="Cheng Y.F."/>
            <person name="Bauer S."/>
            <person name="Grigoriev I."/>
            <person name="Gladden J.M."/>
            <person name="Simmons B.A."/>
            <person name="Brem R."/>
            <person name="Arkin A.P."/>
            <person name="Skerker J.M."/>
        </authorList>
    </citation>
    <scope>NUCLEOTIDE SEQUENCE [LARGE SCALE GENOMIC DNA]</scope>
    <source>
        <strain evidence="8 9">NBRC 0880</strain>
    </source>
</reference>